<organism evidence="2">
    <name type="scientific">marine metagenome</name>
    <dbReference type="NCBI Taxonomy" id="408172"/>
    <lineage>
        <taxon>unclassified sequences</taxon>
        <taxon>metagenomes</taxon>
        <taxon>ecological metagenomes</taxon>
    </lineage>
</organism>
<sequence>MLHQHKKVSPRKKSQEKKVNHQP</sequence>
<dbReference type="EMBL" id="UINC01151320">
    <property type="protein sequence ID" value="SVD44856.1"/>
    <property type="molecule type" value="Genomic_DNA"/>
</dbReference>
<proteinExistence type="predicted"/>
<dbReference type="AlphaFoldDB" id="A0A382VEA8"/>
<protein>
    <submittedName>
        <fullName evidence="2">Uncharacterized protein</fullName>
    </submittedName>
</protein>
<evidence type="ECO:0000256" key="1">
    <source>
        <dbReference type="SAM" id="MobiDB-lite"/>
    </source>
</evidence>
<feature type="non-terminal residue" evidence="2">
    <location>
        <position position="23"/>
    </location>
</feature>
<feature type="compositionally biased region" description="Basic residues" evidence="1">
    <location>
        <begin position="1"/>
        <end position="15"/>
    </location>
</feature>
<reference evidence="2" key="1">
    <citation type="submission" date="2018-05" db="EMBL/GenBank/DDBJ databases">
        <authorList>
            <person name="Lanie J.A."/>
            <person name="Ng W.-L."/>
            <person name="Kazmierczak K.M."/>
            <person name="Andrzejewski T.M."/>
            <person name="Davidsen T.M."/>
            <person name="Wayne K.J."/>
            <person name="Tettelin H."/>
            <person name="Glass J.I."/>
            <person name="Rusch D."/>
            <person name="Podicherti R."/>
            <person name="Tsui H.-C.T."/>
            <person name="Winkler M.E."/>
        </authorList>
    </citation>
    <scope>NUCLEOTIDE SEQUENCE</scope>
</reference>
<evidence type="ECO:0000313" key="2">
    <source>
        <dbReference type="EMBL" id="SVD44856.1"/>
    </source>
</evidence>
<gene>
    <name evidence="2" type="ORF">METZ01_LOCUS397710</name>
</gene>
<accession>A0A382VEA8</accession>
<name>A0A382VEA8_9ZZZZ</name>
<feature type="region of interest" description="Disordered" evidence="1">
    <location>
        <begin position="1"/>
        <end position="23"/>
    </location>
</feature>